<gene>
    <name evidence="1" type="primary">Vigan.05G052000</name>
    <name evidence="1" type="ORF">VIGAN_05052000</name>
</gene>
<proteinExistence type="predicted"/>
<sequence length="70" mass="7750">MVVLQFETKMVRCSGGLWRDGYGGLIAREDEPVMVLMATWWPYGGALLEPGLFPHTLSSQLTLACHAINN</sequence>
<dbReference type="EMBL" id="AP015038">
    <property type="protein sequence ID" value="BAT87177.1"/>
    <property type="molecule type" value="Genomic_DNA"/>
</dbReference>
<evidence type="ECO:0000313" key="2">
    <source>
        <dbReference type="Proteomes" id="UP000291084"/>
    </source>
</evidence>
<name>A0A0S3S2Y3_PHAAN</name>
<dbReference type="AlphaFoldDB" id="A0A0S3S2Y3"/>
<accession>A0A0S3S2Y3</accession>
<dbReference type="Proteomes" id="UP000291084">
    <property type="component" value="Chromosome 5"/>
</dbReference>
<keyword evidence="2" id="KW-1185">Reference proteome</keyword>
<protein>
    <submittedName>
        <fullName evidence="1">Uncharacterized protein</fullName>
    </submittedName>
</protein>
<reference evidence="1 2" key="1">
    <citation type="journal article" date="2015" name="Sci. Rep.">
        <title>The power of single molecule real-time sequencing technology in the de novo assembly of a eukaryotic genome.</title>
        <authorList>
            <person name="Sakai H."/>
            <person name="Naito K."/>
            <person name="Ogiso-Tanaka E."/>
            <person name="Takahashi Y."/>
            <person name="Iseki K."/>
            <person name="Muto C."/>
            <person name="Satou K."/>
            <person name="Teruya K."/>
            <person name="Shiroma A."/>
            <person name="Shimoji M."/>
            <person name="Hirano T."/>
            <person name="Itoh T."/>
            <person name="Kaga A."/>
            <person name="Tomooka N."/>
        </authorList>
    </citation>
    <scope>NUCLEOTIDE SEQUENCE [LARGE SCALE GENOMIC DNA]</scope>
    <source>
        <strain evidence="2">cv. Shumari</strain>
    </source>
</reference>
<organism evidence="1 2">
    <name type="scientific">Vigna angularis var. angularis</name>
    <dbReference type="NCBI Taxonomy" id="157739"/>
    <lineage>
        <taxon>Eukaryota</taxon>
        <taxon>Viridiplantae</taxon>
        <taxon>Streptophyta</taxon>
        <taxon>Embryophyta</taxon>
        <taxon>Tracheophyta</taxon>
        <taxon>Spermatophyta</taxon>
        <taxon>Magnoliopsida</taxon>
        <taxon>eudicotyledons</taxon>
        <taxon>Gunneridae</taxon>
        <taxon>Pentapetalae</taxon>
        <taxon>rosids</taxon>
        <taxon>fabids</taxon>
        <taxon>Fabales</taxon>
        <taxon>Fabaceae</taxon>
        <taxon>Papilionoideae</taxon>
        <taxon>50 kb inversion clade</taxon>
        <taxon>NPAAA clade</taxon>
        <taxon>indigoferoid/millettioid clade</taxon>
        <taxon>Phaseoleae</taxon>
        <taxon>Vigna</taxon>
    </lineage>
</organism>
<evidence type="ECO:0000313" key="1">
    <source>
        <dbReference type="EMBL" id="BAT87177.1"/>
    </source>
</evidence>